<keyword evidence="12" id="KW-1185">Reference proteome</keyword>
<evidence type="ECO:0000256" key="7">
    <source>
        <dbReference type="ARBA" id="ARBA00038324"/>
    </source>
</evidence>
<evidence type="ECO:0000259" key="10">
    <source>
        <dbReference type="SMART" id="SM00014"/>
    </source>
</evidence>
<dbReference type="Pfam" id="PF01569">
    <property type="entry name" value="PAP2"/>
    <property type="match status" value="1"/>
</dbReference>
<evidence type="ECO:0000256" key="8">
    <source>
        <dbReference type="SAM" id="MobiDB-lite"/>
    </source>
</evidence>
<evidence type="ECO:0000256" key="6">
    <source>
        <dbReference type="ARBA" id="ARBA00023136"/>
    </source>
</evidence>
<comment type="similarity">
    <text evidence="7">Belongs to the type 2 lipid phosphate phosphatase family.</text>
</comment>
<dbReference type="OrthoDB" id="301434at2759"/>
<dbReference type="CDD" id="cd03388">
    <property type="entry name" value="PAP2_SPPase1"/>
    <property type="match status" value="1"/>
</dbReference>
<feature type="compositionally biased region" description="Low complexity" evidence="8">
    <location>
        <begin position="1"/>
        <end position="12"/>
    </location>
</feature>
<dbReference type="PANTHER" id="PTHR14969:SF28">
    <property type="entry name" value="DIHYDROSPHINGOSINE 1-PHOSPHATE PHOSPHATASE LCB3-RELATED"/>
    <property type="match status" value="1"/>
</dbReference>
<feature type="transmembrane region" description="Helical" evidence="9">
    <location>
        <begin position="438"/>
        <end position="459"/>
    </location>
</feature>
<feature type="region of interest" description="Disordered" evidence="8">
    <location>
        <begin position="1"/>
        <end position="27"/>
    </location>
</feature>
<dbReference type="EMBL" id="GL996521">
    <property type="protein sequence ID" value="EGV64412.1"/>
    <property type="molecule type" value="Genomic_DNA"/>
</dbReference>
<dbReference type="Gene3D" id="1.20.144.10">
    <property type="entry name" value="Phosphatidic acid phosphatase type 2/haloperoxidase"/>
    <property type="match status" value="1"/>
</dbReference>
<dbReference type="eggNOG" id="KOG2822">
    <property type="taxonomic scope" value="Eukaryota"/>
</dbReference>
<accession>G3B3J8</accession>
<dbReference type="GO" id="GO:0042392">
    <property type="term" value="F:sphingosine-1-phosphate phosphatase activity"/>
    <property type="evidence" value="ECO:0007669"/>
    <property type="project" value="TreeGrafter"/>
</dbReference>
<dbReference type="Proteomes" id="UP000000707">
    <property type="component" value="Unassembled WGS sequence"/>
</dbReference>
<gene>
    <name evidence="11" type="ORF">CANTEDRAFT_114236</name>
</gene>
<evidence type="ECO:0000256" key="2">
    <source>
        <dbReference type="ARBA" id="ARBA00022692"/>
    </source>
</evidence>
<evidence type="ECO:0000313" key="12">
    <source>
        <dbReference type="Proteomes" id="UP000000707"/>
    </source>
</evidence>
<keyword evidence="5 9" id="KW-1133">Transmembrane helix</keyword>
<sequence>MAPSASKTAAKTKPADLTVPPSPLDAGNRSLKHYQSGLSPFRFRLRNRILPVVRKETQILANIQAKVRTPTLDFYFAWSANLASHTFYVLMLPLANWFGSEKLARDLVFVLGFGIYITGNLKDFLCLPRPRSPPLHRITLSSYTAQEYGFPSSHSANATAVSLIMAVKISELSCSTVAKIMLYAAIAVYYVSLIFGRVYCGMHGFFDVLTGTAVGTVLFLFRHWYGQWWDSVVVLDTAGRWGWFLPPVLVAAYLILVHIHFEPVDNCPCFDDSVAFIGVLIGLDLSHWLAYKTGYFATAGTVGSPLIVPFDFEHLGLVKTILRVAVGMTLVVSWKAVSKPVVFTVLPPIYKAIGVNLPRKNFEATAFSAQTNRQIRKASISNLDAEEAKFIGQAKDAVGVQDDIDYYEMIGSGGSEAPPDRSAGVFKSRYDVEIIGRLIIYAGVATASVWGFAVVNSTLGLD</sequence>
<comment type="subcellular location">
    <subcellularLocation>
        <location evidence="1">Endoplasmic reticulum membrane</location>
        <topology evidence="1">Multi-pass membrane protein</topology>
    </subcellularLocation>
</comment>
<evidence type="ECO:0000256" key="5">
    <source>
        <dbReference type="ARBA" id="ARBA00022989"/>
    </source>
</evidence>
<dbReference type="SMART" id="SM00014">
    <property type="entry name" value="acidPPc"/>
    <property type="match status" value="1"/>
</dbReference>
<evidence type="ECO:0000256" key="3">
    <source>
        <dbReference type="ARBA" id="ARBA00022801"/>
    </source>
</evidence>
<dbReference type="AlphaFoldDB" id="G3B3J8"/>
<protein>
    <recommendedName>
        <fullName evidence="10">Phosphatidic acid phosphatase type 2/haloperoxidase domain-containing protein</fullName>
    </recommendedName>
</protein>
<feature type="transmembrane region" description="Helical" evidence="9">
    <location>
        <begin position="205"/>
        <end position="221"/>
    </location>
</feature>
<feature type="domain" description="Phosphatidic acid phosphatase type 2/haloperoxidase" evidence="10">
    <location>
        <begin position="104"/>
        <end position="223"/>
    </location>
</feature>
<reference evidence="11 12" key="1">
    <citation type="journal article" date="2011" name="Proc. Natl. Acad. Sci. U.S.A.">
        <title>Comparative genomics of xylose-fermenting fungi for enhanced biofuel production.</title>
        <authorList>
            <person name="Wohlbach D.J."/>
            <person name="Kuo A."/>
            <person name="Sato T.K."/>
            <person name="Potts K.M."/>
            <person name="Salamov A.A."/>
            <person name="LaButti K.M."/>
            <person name="Sun H."/>
            <person name="Clum A."/>
            <person name="Pangilinan J.L."/>
            <person name="Lindquist E.A."/>
            <person name="Lucas S."/>
            <person name="Lapidus A."/>
            <person name="Jin M."/>
            <person name="Gunawan C."/>
            <person name="Balan V."/>
            <person name="Dale B.E."/>
            <person name="Jeffries T.W."/>
            <person name="Zinkel R."/>
            <person name="Barry K.W."/>
            <person name="Grigoriev I.V."/>
            <person name="Gasch A.P."/>
        </authorList>
    </citation>
    <scope>NUCLEOTIDE SEQUENCE [LARGE SCALE GENOMIC DNA]</scope>
    <source>
        <strain evidence="12">ATCC 10573 / BCRC 21748 / CBS 615 / JCM 9827 / NBRC 10315 / NRRL Y-1498 / VKM Y-70</strain>
    </source>
</reference>
<evidence type="ECO:0000313" key="11">
    <source>
        <dbReference type="EMBL" id="EGV64412.1"/>
    </source>
</evidence>
<dbReference type="SUPFAM" id="SSF48317">
    <property type="entry name" value="Acid phosphatase/Vanadium-dependent haloperoxidase"/>
    <property type="match status" value="1"/>
</dbReference>
<dbReference type="InterPro" id="IPR036938">
    <property type="entry name" value="PAP2/HPO_sf"/>
</dbReference>
<feature type="transmembrane region" description="Helical" evidence="9">
    <location>
        <begin position="180"/>
        <end position="199"/>
    </location>
</feature>
<dbReference type="PANTHER" id="PTHR14969">
    <property type="entry name" value="SPHINGOSINE-1-PHOSPHATE PHOSPHOHYDROLASE"/>
    <property type="match status" value="1"/>
</dbReference>
<dbReference type="GO" id="GO:0006629">
    <property type="term" value="P:lipid metabolic process"/>
    <property type="evidence" value="ECO:0007669"/>
    <property type="project" value="UniProtKB-ARBA"/>
</dbReference>
<dbReference type="KEGG" id="cten:18247326"/>
<keyword evidence="4" id="KW-0256">Endoplasmic reticulum</keyword>
<proteinExistence type="inferred from homology"/>
<evidence type="ECO:0000256" key="1">
    <source>
        <dbReference type="ARBA" id="ARBA00004477"/>
    </source>
</evidence>
<dbReference type="GeneID" id="18247326"/>
<keyword evidence="3" id="KW-0378">Hydrolase</keyword>
<keyword evidence="2 9" id="KW-0812">Transmembrane</keyword>
<dbReference type="GO" id="GO:0005789">
    <property type="term" value="C:endoplasmic reticulum membrane"/>
    <property type="evidence" value="ECO:0007669"/>
    <property type="project" value="UniProtKB-SubCell"/>
</dbReference>
<name>G3B3J8_CANTC</name>
<feature type="transmembrane region" description="Helical" evidence="9">
    <location>
        <begin position="273"/>
        <end position="291"/>
    </location>
</feature>
<dbReference type="STRING" id="590646.G3B3J8"/>
<evidence type="ECO:0000256" key="4">
    <source>
        <dbReference type="ARBA" id="ARBA00022824"/>
    </source>
</evidence>
<feature type="transmembrane region" description="Helical" evidence="9">
    <location>
        <begin position="241"/>
        <end position="261"/>
    </location>
</feature>
<evidence type="ECO:0000256" key="9">
    <source>
        <dbReference type="SAM" id="Phobius"/>
    </source>
</evidence>
<keyword evidence="6 9" id="KW-0472">Membrane</keyword>
<organism evidence="12">
    <name type="scientific">Candida tenuis (strain ATCC 10573 / BCRC 21748 / CBS 615 / JCM 9827 / NBRC 10315 / NRRL Y-1498 / VKM Y-70)</name>
    <name type="common">Yeast</name>
    <name type="synonym">Yamadazyma tenuis</name>
    <dbReference type="NCBI Taxonomy" id="590646"/>
    <lineage>
        <taxon>Eukaryota</taxon>
        <taxon>Fungi</taxon>
        <taxon>Dikarya</taxon>
        <taxon>Ascomycota</taxon>
        <taxon>Saccharomycotina</taxon>
        <taxon>Pichiomycetes</taxon>
        <taxon>Debaryomycetaceae</taxon>
        <taxon>Yamadazyma</taxon>
    </lineage>
</organism>
<dbReference type="InterPro" id="IPR000326">
    <property type="entry name" value="PAP2/HPO"/>
</dbReference>